<dbReference type="Proteomes" id="UP001295423">
    <property type="component" value="Unassembled WGS sequence"/>
</dbReference>
<sequence>MKRAPKKRTNLARIICGVVILLMMVALSGKEENIQFQENRIDDAALFPSRITYSSGGLTATNAPILERIKDAPMSQPHDSIIAMQTSAESQSSPFPAARQVAAKLPETQATMINHEEVIRILPISQTASQHNIEEKLAQASKSEGSIEIPTTTELMEEKTSFNGTSSFGACLLWMDDYELLIEWIAYHYHVLPLRHLVLFRDPKSTKDPSPIFDRWRPYGMHITYWTSLENFTHFPNNNALEELKGNPQKQHIERQHFFYRNCLMHLKREKWGWTFVGDTDEFVLLNSKVVPEAREMMKQPGIIMETILKARTTNRIPNSNKHMNKRQLQRWGNPSRHCVCLQRHQFGGFESPEEAVMKDVPSFLDHYRFQTLRFRHHRRNTIVGKSIIDSSRIPLKDFRRMGHHSVTDECGSYWGDGDDLMIVNHYLGSWEYFRRDNDFRGQRRKRFLEKNAWIKDTLHSNRGDEIRQWMGGFVEHFGKEVSLSLLEGAGFPFNNETALETIGG</sequence>
<accession>A0AAD2CFD3</accession>
<keyword evidence="1" id="KW-0472">Membrane</keyword>
<dbReference type="AlphaFoldDB" id="A0AAD2CFD3"/>
<reference evidence="2" key="1">
    <citation type="submission" date="2023-08" db="EMBL/GenBank/DDBJ databases">
        <authorList>
            <person name="Audoor S."/>
            <person name="Bilcke G."/>
        </authorList>
    </citation>
    <scope>NUCLEOTIDE SEQUENCE</scope>
</reference>
<evidence type="ECO:0000313" key="3">
    <source>
        <dbReference type="Proteomes" id="UP001295423"/>
    </source>
</evidence>
<protein>
    <submittedName>
        <fullName evidence="2">Uncharacterized protein</fullName>
    </submittedName>
</protein>
<organism evidence="2 3">
    <name type="scientific">Cylindrotheca closterium</name>
    <dbReference type="NCBI Taxonomy" id="2856"/>
    <lineage>
        <taxon>Eukaryota</taxon>
        <taxon>Sar</taxon>
        <taxon>Stramenopiles</taxon>
        <taxon>Ochrophyta</taxon>
        <taxon>Bacillariophyta</taxon>
        <taxon>Bacillariophyceae</taxon>
        <taxon>Bacillariophycidae</taxon>
        <taxon>Bacillariales</taxon>
        <taxon>Bacillariaceae</taxon>
        <taxon>Cylindrotheca</taxon>
    </lineage>
</organism>
<proteinExistence type="predicted"/>
<feature type="transmembrane region" description="Helical" evidence="1">
    <location>
        <begin position="12"/>
        <end position="29"/>
    </location>
</feature>
<keyword evidence="1" id="KW-1133">Transmembrane helix</keyword>
<keyword evidence="1" id="KW-0812">Transmembrane</keyword>
<evidence type="ECO:0000313" key="2">
    <source>
        <dbReference type="EMBL" id="CAJ1930849.1"/>
    </source>
</evidence>
<comment type="caution">
    <text evidence="2">The sequence shown here is derived from an EMBL/GenBank/DDBJ whole genome shotgun (WGS) entry which is preliminary data.</text>
</comment>
<gene>
    <name evidence="2" type="ORF">CYCCA115_LOCUS2118</name>
</gene>
<evidence type="ECO:0000256" key="1">
    <source>
        <dbReference type="SAM" id="Phobius"/>
    </source>
</evidence>
<dbReference type="EMBL" id="CAKOGP040000113">
    <property type="protein sequence ID" value="CAJ1930849.1"/>
    <property type="molecule type" value="Genomic_DNA"/>
</dbReference>
<name>A0AAD2CFD3_9STRA</name>
<keyword evidence="3" id="KW-1185">Reference proteome</keyword>